<accession>A0A8G1X8I8</accession>
<gene>
    <name evidence="2" type="ORF">EDD39_7313</name>
</gene>
<dbReference type="Proteomes" id="UP000267408">
    <property type="component" value="Unassembled WGS sequence"/>
</dbReference>
<feature type="region of interest" description="Disordered" evidence="1">
    <location>
        <begin position="175"/>
        <end position="214"/>
    </location>
</feature>
<name>A0A8G1X8I8_9ACTN</name>
<dbReference type="EMBL" id="RJVJ01000003">
    <property type="protein sequence ID" value="ROR35652.1"/>
    <property type="molecule type" value="Genomic_DNA"/>
</dbReference>
<comment type="caution">
    <text evidence="2">The sequence shown here is derived from an EMBL/GenBank/DDBJ whole genome shotgun (WGS) entry which is preliminary data.</text>
</comment>
<feature type="compositionally biased region" description="Low complexity" evidence="1">
    <location>
        <begin position="94"/>
        <end position="115"/>
    </location>
</feature>
<organism evidence="2 3">
    <name type="scientific">Kitasatospora cineracea</name>
    <dbReference type="NCBI Taxonomy" id="88074"/>
    <lineage>
        <taxon>Bacteria</taxon>
        <taxon>Bacillati</taxon>
        <taxon>Actinomycetota</taxon>
        <taxon>Actinomycetes</taxon>
        <taxon>Kitasatosporales</taxon>
        <taxon>Streptomycetaceae</taxon>
        <taxon>Kitasatospora</taxon>
    </lineage>
</organism>
<protein>
    <submittedName>
        <fullName evidence="2">Uncharacterized protein</fullName>
    </submittedName>
</protein>
<reference evidence="2 3" key="1">
    <citation type="submission" date="2018-11" db="EMBL/GenBank/DDBJ databases">
        <title>Sequencing the genomes of 1000 actinobacteria strains.</title>
        <authorList>
            <person name="Klenk H.-P."/>
        </authorList>
    </citation>
    <scope>NUCLEOTIDE SEQUENCE [LARGE SCALE GENOMIC DNA]</scope>
    <source>
        <strain evidence="2 3">DSM 44780</strain>
    </source>
</reference>
<dbReference type="AlphaFoldDB" id="A0A8G1X8I8"/>
<sequence>MPAGTAAPRAARVHRVSRGTSDIARVELSSSAERRTGSRSVRPRAGITRAATREKGSPAVNTGAAREVTPGMTPPTVAVTPVRCTSSPIRPDPARSSPIRSTRSRTAAKDAASPGGLATAAAYAGRTADTWNEQCLADAVVHVQNDPHDRFHSALFDQDEDRCAFAEALTAVGDLSGAEGGPRRERPRTGASGGAGPCGSAPPGPSAQARANFWAPEPLQSQICSRVPLAVAPEGESTHRPLVGFDSEPSPLATQFW</sequence>
<evidence type="ECO:0000313" key="3">
    <source>
        <dbReference type="Proteomes" id="UP000267408"/>
    </source>
</evidence>
<feature type="region of interest" description="Disordered" evidence="1">
    <location>
        <begin position="235"/>
        <end position="257"/>
    </location>
</feature>
<feature type="region of interest" description="Disordered" evidence="1">
    <location>
        <begin position="1"/>
        <end position="115"/>
    </location>
</feature>
<evidence type="ECO:0000256" key="1">
    <source>
        <dbReference type="SAM" id="MobiDB-lite"/>
    </source>
</evidence>
<evidence type="ECO:0000313" key="2">
    <source>
        <dbReference type="EMBL" id="ROR35652.1"/>
    </source>
</evidence>
<proteinExistence type="predicted"/>